<feature type="binding site" evidence="4">
    <location>
        <begin position="122"/>
        <end position="124"/>
    </location>
    <ligand>
        <name>GTP</name>
        <dbReference type="ChEBI" id="CHEBI:37565"/>
    </ligand>
</feature>
<dbReference type="HAMAP" id="MF_00909">
    <property type="entry name" value="FtsZ"/>
    <property type="match status" value="1"/>
</dbReference>
<dbReference type="SMART" id="SM00865">
    <property type="entry name" value="Tubulin_C"/>
    <property type="match status" value="1"/>
</dbReference>
<dbReference type="PRINTS" id="PR00423">
    <property type="entry name" value="CELLDVISFTSZ"/>
</dbReference>
<feature type="region of interest" description="Disordered" evidence="7">
    <location>
        <begin position="371"/>
        <end position="390"/>
    </location>
</feature>
<dbReference type="CDD" id="cd02201">
    <property type="entry name" value="FtsZ_type1"/>
    <property type="match status" value="1"/>
</dbReference>
<dbReference type="PANTHER" id="PTHR30314">
    <property type="entry name" value="CELL DIVISION PROTEIN FTSZ-RELATED"/>
    <property type="match status" value="1"/>
</dbReference>
<evidence type="ECO:0000256" key="5">
    <source>
        <dbReference type="NCBIfam" id="TIGR00065"/>
    </source>
</evidence>
<dbReference type="NCBIfam" id="TIGR00065">
    <property type="entry name" value="ftsZ"/>
    <property type="match status" value="1"/>
</dbReference>
<evidence type="ECO:0000259" key="9">
    <source>
        <dbReference type="SMART" id="SM00865"/>
    </source>
</evidence>
<dbReference type="Pfam" id="PF12327">
    <property type="entry name" value="FtsZ_C"/>
    <property type="match status" value="1"/>
</dbReference>
<name>A0A9D1WB76_9GAMM</name>
<dbReference type="InterPro" id="IPR003008">
    <property type="entry name" value="Tubulin_FtsZ_GTPase"/>
</dbReference>
<feature type="binding site" evidence="4">
    <location>
        <begin position="35"/>
        <end position="39"/>
    </location>
    <ligand>
        <name>GTP</name>
        <dbReference type="ChEBI" id="CHEBI:37565"/>
    </ligand>
</feature>
<proteinExistence type="inferred from homology"/>
<dbReference type="InterPro" id="IPR020805">
    <property type="entry name" value="Cell_div_FtsZ_CS"/>
</dbReference>
<dbReference type="SMART" id="SM00864">
    <property type="entry name" value="Tubulin"/>
    <property type="match status" value="1"/>
</dbReference>
<dbReference type="InterPro" id="IPR008280">
    <property type="entry name" value="Tub_FtsZ_C"/>
</dbReference>
<dbReference type="GO" id="GO:0005525">
    <property type="term" value="F:GTP binding"/>
    <property type="evidence" value="ECO:0007669"/>
    <property type="project" value="UniProtKB-UniRule"/>
</dbReference>
<comment type="subcellular location">
    <subcellularLocation>
        <location evidence="4">Cytoplasm</location>
    </subcellularLocation>
    <text evidence="4">Assembles at midcell at the inner surface of the cytoplasmic membrane.</text>
</comment>
<dbReference type="FunFam" id="3.40.50.1440:FF:000001">
    <property type="entry name" value="Cell division protein FtsZ"/>
    <property type="match status" value="1"/>
</dbReference>
<dbReference type="InterPro" id="IPR045061">
    <property type="entry name" value="FtsZ/CetZ"/>
</dbReference>
<dbReference type="EMBL" id="DXEV01000019">
    <property type="protein sequence ID" value="HIX56000.1"/>
    <property type="molecule type" value="Genomic_DNA"/>
</dbReference>
<evidence type="ECO:0000256" key="6">
    <source>
        <dbReference type="RuleBase" id="RU000631"/>
    </source>
</evidence>
<dbReference type="GO" id="GO:0032153">
    <property type="term" value="C:cell division site"/>
    <property type="evidence" value="ECO:0007669"/>
    <property type="project" value="UniProtKB-UniRule"/>
</dbReference>
<feature type="binding site" evidence="4">
    <location>
        <position position="153"/>
    </location>
    <ligand>
        <name>GTP</name>
        <dbReference type="ChEBI" id="CHEBI:37565"/>
    </ligand>
</feature>
<keyword evidence="4 6" id="KW-0717">Septation</keyword>
<dbReference type="InterPro" id="IPR000158">
    <property type="entry name" value="Cell_div_FtsZ"/>
</dbReference>
<dbReference type="GO" id="GO:0000917">
    <property type="term" value="P:division septum assembly"/>
    <property type="evidence" value="ECO:0007669"/>
    <property type="project" value="UniProtKB-KW"/>
</dbReference>
<evidence type="ECO:0000256" key="1">
    <source>
        <dbReference type="ARBA" id="ARBA00009690"/>
    </source>
</evidence>
<evidence type="ECO:0000256" key="2">
    <source>
        <dbReference type="ARBA" id="ARBA00022741"/>
    </source>
</evidence>
<comment type="caution">
    <text evidence="10">The sequence shown here is derived from an EMBL/GenBank/DDBJ whole genome shotgun (WGS) entry which is preliminary data.</text>
</comment>
<evidence type="ECO:0000313" key="10">
    <source>
        <dbReference type="EMBL" id="HIX56000.1"/>
    </source>
</evidence>
<feature type="domain" description="Tubulin/FtsZ GTPase" evidence="8">
    <location>
        <begin position="27"/>
        <end position="219"/>
    </location>
</feature>
<dbReference type="GO" id="GO:0043093">
    <property type="term" value="P:FtsZ-dependent cytokinesis"/>
    <property type="evidence" value="ECO:0007669"/>
    <property type="project" value="UniProtKB-UniRule"/>
</dbReference>
<organism evidence="10 11">
    <name type="scientific">Candidatus Anaerobiospirillum pullistercoris</name>
    <dbReference type="NCBI Taxonomy" id="2838452"/>
    <lineage>
        <taxon>Bacteria</taxon>
        <taxon>Pseudomonadati</taxon>
        <taxon>Pseudomonadota</taxon>
        <taxon>Gammaproteobacteria</taxon>
        <taxon>Aeromonadales</taxon>
        <taxon>Succinivibrionaceae</taxon>
        <taxon>Anaerobiospirillum</taxon>
    </lineage>
</organism>
<evidence type="ECO:0000256" key="7">
    <source>
        <dbReference type="SAM" id="MobiDB-lite"/>
    </source>
</evidence>
<dbReference type="InterPro" id="IPR024757">
    <property type="entry name" value="FtsZ_C"/>
</dbReference>
<keyword evidence="4" id="KW-0963">Cytoplasm</keyword>
<comment type="function">
    <text evidence="4 6">Essential cell division protein that forms a contractile ring structure (Z ring) at the future cell division site. The regulation of the ring assembly controls the timing and the location of cell division. One of the functions of the FtsZ ring is to recruit other cell division proteins to the septum to produce a new cell wall between the dividing cells. Binds GTP and shows GTPase activity.</text>
</comment>
<reference evidence="10" key="2">
    <citation type="submission" date="2021-04" db="EMBL/GenBank/DDBJ databases">
        <authorList>
            <person name="Gilroy R."/>
        </authorList>
    </citation>
    <scope>NUCLEOTIDE SEQUENCE</scope>
    <source>
        <strain evidence="10">USASDec5-558</strain>
    </source>
</reference>
<dbReference type="GO" id="GO:0003924">
    <property type="term" value="F:GTPase activity"/>
    <property type="evidence" value="ECO:0007669"/>
    <property type="project" value="UniProtKB-UniRule"/>
</dbReference>
<dbReference type="GO" id="GO:0005737">
    <property type="term" value="C:cytoplasm"/>
    <property type="evidence" value="ECO:0007669"/>
    <property type="project" value="UniProtKB-SubCell"/>
</dbReference>
<dbReference type="PANTHER" id="PTHR30314:SF3">
    <property type="entry name" value="MITOCHONDRIAL DIVISION PROTEIN FSZA"/>
    <property type="match status" value="1"/>
</dbReference>
<evidence type="ECO:0000313" key="11">
    <source>
        <dbReference type="Proteomes" id="UP000886829"/>
    </source>
</evidence>
<protein>
    <recommendedName>
        <fullName evidence="4 5">Cell division protein FtsZ</fullName>
    </recommendedName>
</protein>
<feature type="domain" description="Tubulin/FtsZ 2-layer sandwich" evidence="9">
    <location>
        <begin position="221"/>
        <end position="340"/>
    </location>
</feature>
<dbReference type="SUPFAM" id="SSF55307">
    <property type="entry name" value="Tubulin C-terminal domain-like"/>
    <property type="match status" value="1"/>
</dbReference>
<accession>A0A9D1WB76</accession>
<evidence type="ECO:0000259" key="8">
    <source>
        <dbReference type="SMART" id="SM00864"/>
    </source>
</evidence>
<dbReference type="Proteomes" id="UP000886829">
    <property type="component" value="Unassembled WGS sequence"/>
</dbReference>
<dbReference type="AlphaFoldDB" id="A0A9D1WB76"/>
<dbReference type="InterPro" id="IPR018316">
    <property type="entry name" value="Tubulin/FtsZ_2-layer-sand-dom"/>
</dbReference>
<keyword evidence="2 4" id="KW-0547">Nucleotide-binding</keyword>
<keyword evidence="4 6" id="KW-0131">Cell cycle</keyword>
<evidence type="ECO:0000256" key="4">
    <source>
        <dbReference type="HAMAP-Rule" id="MF_00909"/>
    </source>
</evidence>
<comment type="caution">
    <text evidence="4">Lacks conserved residue(s) required for the propagation of feature annotation.</text>
</comment>
<reference evidence="10" key="1">
    <citation type="journal article" date="2021" name="PeerJ">
        <title>Extensive microbial diversity within the chicken gut microbiome revealed by metagenomics and culture.</title>
        <authorList>
            <person name="Gilroy R."/>
            <person name="Ravi A."/>
            <person name="Getino M."/>
            <person name="Pursley I."/>
            <person name="Horton D.L."/>
            <person name="Alikhan N.F."/>
            <person name="Baker D."/>
            <person name="Gharbi K."/>
            <person name="Hall N."/>
            <person name="Watson M."/>
            <person name="Adriaenssens E.M."/>
            <person name="Foster-Nyarko E."/>
            <person name="Jarju S."/>
            <person name="Secka A."/>
            <person name="Antonio M."/>
            <person name="Oren A."/>
            <person name="Chaudhuri R.R."/>
            <person name="La Ragione R."/>
            <person name="Hildebrand F."/>
            <person name="Pallen M.J."/>
        </authorList>
    </citation>
    <scope>NUCLEOTIDE SEQUENCE</scope>
    <source>
        <strain evidence="10">USASDec5-558</strain>
    </source>
</reference>
<gene>
    <name evidence="4 10" type="primary">ftsZ</name>
    <name evidence="10" type="ORF">H9850_00830</name>
</gene>
<dbReference type="Pfam" id="PF00091">
    <property type="entry name" value="Tubulin"/>
    <property type="match status" value="1"/>
</dbReference>
<feature type="binding site" evidence="4">
    <location>
        <position position="201"/>
    </location>
    <ligand>
        <name>GTP</name>
        <dbReference type="ChEBI" id="CHEBI:37565"/>
    </ligand>
</feature>
<dbReference type="SUPFAM" id="SSF52490">
    <property type="entry name" value="Tubulin nucleotide-binding domain-like"/>
    <property type="match status" value="1"/>
</dbReference>
<comment type="similarity">
    <text evidence="1 4 6">Belongs to the FtsZ family.</text>
</comment>
<keyword evidence="3 4" id="KW-0342">GTP-binding</keyword>
<evidence type="ECO:0000256" key="3">
    <source>
        <dbReference type="ARBA" id="ARBA00023134"/>
    </source>
</evidence>
<dbReference type="PROSITE" id="PS01135">
    <property type="entry name" value="FTSZ_2"/>
    <property type="match status" value="1"/>
</dbReference>
<dbReference type="Gene3D" id="3.40.50.1440">
    <property type="entry name" value="Tubulin/FtsZ, GTPase domain"/>
    <property type="match status" value="1"/>
</dbReference>
<comment type="subunit">
    <text evidence="4">Homodimer. Polymerizes to form a dynamic ring structure in a strictly GTP-dependent manner. Interacts directly with several other division proteins.</text>
</comment>
<keyword evidence="4 6" id="KW-0132">Cell division</keyword>
<dbReference type="InterPro" id="IPR036525">
    <property type="entry name" value="Tubulin/FtsZ_GTPase_sf"/>
</dbReference>
<sequence length="454" mass="48305">MSDHFSVEVGSAPTNSDAGIHSAKACVIRVLGVGGGGGNTLQHMINQSLGGVEFIAVNTDSQALNKSTAPLKVQIGVKLTDGLGAGCDPNKGRKAAEESREDIKKLLQGSRMIFITAGMGGGTGTGAAPIIADIAQETGALTIAVVTKPFRFEGRRHMINAEAGITELSKHVDSLIVIDNEKLLKNLGANISIINAFNEANDVLLNAVKGITDSITAPGYINLDFSDVETIMRGRGHAIIGNGVGQGANFVEDAVQRAIHSPLIDQVDIRSATGLLVNARVNQNFPIGKWAQLNEEIQNYADEEADCKYGIVFDDQLAEDQIVVTILVSGISVNDPNAVESPAAMARTNASMRRNAPADNGFFKQAQNYGGAQAPRGAQPLPRQAVAQGQQIDPRMRMAQQQTQQQPMGAMNPAMAQKAVNQSYDPREVQVTGEANNDDWTEMTEVPAIFRKKV</sequence>
<dbReference type="GO" id="GO:0051258">
    <property type="term" value="P:protein polymerization"/>
    <property type="evidence" value="ECO:0007669"/>
    <property type="project" value="UniProtKB-UniRule"/>
</dbReference>